<dbReference type="Pfam" id="PF00560">
    <property type="entry name" value="LRR_1"/>
    <property type="match status" value="2"/>
</dbReference>
<comment type="subcellular location">
    <subcellularLocation>
        <location evidence="1">Membrane</location>
    </subcellularLocation>
</comment>
<evidence type="ECO:0000313" key="8">
    <source>
        <dbReference type="EMBL" id="KAK9074005.1"/>
    </source>
</evidence>
<dbReference type="GO" id="GO:0016020">
    <property type="term" value="C:membrane"/>
    <property type="evidence" value="ECO:0007669"/>
    <property type="project" value="UniProtKB-SubCell"/>
</dbReference>
<dbReference type="Proteomes" id="UP001408789">
    <property type="component" value="Unassembled WGS sequence"/>
</dbReference>
<evidence type="ECO:0000256" key="3">
    <source>
        <dbReference type="ARBA" id="ARBA00022729"/>
    </source>
</evidence>
<dbReference type="Pfam" id="PF13855">
    <property type="entry name" value="LRR_8"/>
    <property type="match status" value="2"/>
</dbReference>
<dbReference type="PANTHER" id="PTHR48009">
    <property type="entry name" value="LEUCINE-RICH REPEAT (LRR) FAMILY PROTEIN"/>
    <property type="match status" value="1"/>
</dbReference>
<dbReference type="InterPro" id="IPR001611">
    <property type="entry name" value="Leu-rich_rpt"/>
</dbReference>
<evidence type="ECO:0000256" key="4">
    <source>
        <dbReference type="ARBA" id="ARBA00022737"/>
    </source>
</evidence>
<evidence type="ECO:0000259" key="7">
    <source>
        <dbReference type="Pfam" id="PF08263"/>
    </source>
</evidence>
<dbReference type="AlphaFoldDB" id="A0AAP0DF40"/>
<dbReference type="PRINTS" id="PR00019">
    <property type="entry name" value="LEURICHRPT"/>
</dbReference>
<dbReference type="SUPFAM" id="SSF52058">
    <property type="entry name" value="L domain-like"/>
    <property type="match status" value="1"/>
</dbReference>
<dbReference type="EMBL" id="JBCNJP010000008">
    <property type="protein sequence ID" value="KAK9074005.1"/>
    <property type="molecule type" value="Genomic_DNA"/>
</dbReference>
<feature type="signal peptide" evidence="6">
    <location>
        <begin position="1"/>
        <end position="22"/>
    </location>
</feature>
<dbReference type="PANTHER" id="PTHR48009:SF13">
    <property type="entry name" value="NON-SPECIFIC SERINE_THREONINE PROTEIN KINASE"/>
    <property type="match status" value="1"/>
</dbReference>
<keyword evidence="2" id="KW-0433">Leucine-rich repeat</keyword>
<feature type="chain" id="PRO_5043007820" description="Leucine-rich repeat-containing N-terminal plant-type domain-containing protein" evidence="6">
    <location>
        <begin position="23"/>
        <end position="381"/>
    </location>
</feature>
<sequence length="381" mass="41551">MSTTTTTTITLLLLLLSTTVTAAITTASSDITALKAIKSSINPTTISPFTCLHSWDFSSDPCSPPHVTHFLCGLTCSSNRVTQLTLDSAGYSGTLPPLVSQLTQLITIDLSDNRFHGPIPNSLFSLPNLQTLILGSNSFSGVIPPAISNLKKIQTLDISHNSLSGSLPNSLTQLTELTRLDLSFNKLTGPVPELPKNLIQLELKSNSLSGYLQKRSFTWSTQLEVIELSQNSLAGTIPAWFFLTPSLQQINLSNNSFTGVQVLNPVRSNLVAVNLGFNQLAGYAPANFAAYPNLVSLTLSYNKLRGRIPWEYSKFSRVFLDGNYLIGLPPKEFFGRKRSISGSLGDNCLKSCPAYSELCVKSQKPWSICQKAYRGKLEQKL</sequence>
<keyword evidence="9" id="KW-1185">Reference proteome</keyword>
<name>A0AAP0DF40_9ASTR</name>
<keyword evidence="3 6" id="KW-0732">Signal</keyword>
<keyword evidence="5" id="KW-0472">Membrane</keyword>
<evidence type="ECO:0000256" key="1">
    <source>
        <dbReference type="ARBA" id="ARBA00004370"/>
    </source>
</evidence>
<comment type="caution">
    <text evidence="8">The sequence shown here is derived from an EMBL/GenBank/DDBJ whole genome shotgun (WGS) entry which is preliminary data.</text>
</comment>
<dbReference type="Gene3D" id="3.80.10.10">
    <property type="entry name" value="Ribonuclease Inhibitor"/>
    <property type="match status" value="2"/>
</dbReference>
<dbReference type="InterPro" id="IPR032675">
    <property type="entry name" value="LRR_dom_sf"/>
</dbReference>
<evidence type="ECO:0000313" key="9">
    <source>
        <dbReference type="Proteomes" id="UP001408789"/>
    </source>
</evidence>
<proteinExistence type="predicted"/>
<evidence type="ECO:0000256" key="6">
    <source>
        <dbReference type="SAM" id="SignalP"/>
    </source>
</evidence>
<reference evidence="8 9" key="1">
    <citation type="submission" date="2024-04" db="EMBL/GenBank/DDBJ databases">
        <title>The reference genome of an endangered Asteraceae, Deinandra increscens subsp. villosa, native to the Central Coast of California.</title>
        <authorList>
            <person name="Guilliams M."/>
            <person name="Hasenstab-Lehman K."/>
            <person name="Meyer R."/>
            <person name="Mcevoy S."/>
        </authorList>
    </citation>
    <scope>NUCLEOTIDE SEQUENCE [LARGE SCALE GENOMIC DNA]</scope>
    <source>
        <tissue evidence="8">Leaf</tissue>
    </source>
</reference>
<dbReference type="InterPro" id="IPR013210">
    <property type="entry name" value="LRR_N_plant-typ"/>
</dbReference>
<dbReference type="FunFam" id="3.80.10.10:FF:000400">
    <property type="entry name" value="Nuclear pore complex protein NUP107"/>
    <property type="match status" value="1"/>
</dbReference>
<protein>
    <recommendedName>
        <fullName evidence="7">Leucine-rich repeat-containing N-terminal plant-type domain-containing protein</fullName>
    </recommendedName>
</protein>
<accession>A0AAP0DF40</accession>
<feature type="domain" description="Leucine-rich repeat-containing N-terminal plant-type" evidence="7">
    <location>
        <begin position="28"/>
        <end position="63"/>
    </location>
</feature>
<dbReference type="InterPro" id="IPR053213">
    <property type="entry name" value="RLP29"/>
</dbReference>
<evidence type="ECO:0000256" key="5">
    <source>
        <dbReference type="ARBA" id="ARBA00023136"/>
    </source>
</evidence>
<organism evidence="8 9">
    <name type="scientific">Deinandra increscens subsp. villosa</name>
    <dbReference type="NCBI Taxonomy" id="3103831"/>
    <lineage>
        <taxon>Eukaryota</taxon>
        <taxon>Viridiplantae</taxon>
        <taxon>Streptophyta</taxon>
        <taxon>Embryophyta</taxon>
        <taxon>Tracheophyta</taxon>
        <taxon>Spermatophyta</taxon>
        <taxon>Magnoliopsida</taxon>
        <taxon>eudicotyledons</taxon>
        <taxon>Gunneridae</taxon>
        <taxon>Pentapetalae</taxon>
        <taxon>asterids</taxon>
        <taxon>campanulids</taxon>
        <taxon>Asterales</taxon>
        <taxon>Asteraceae</taxon>
        <taxon>Asteroideae</taxon>
        <taxon>Heliantheae alliance</taxon>
        <taxon>Madieae</taxon>
        <taxon>Madiinae</taxon>
        <taxon>Deinandra</taxon>
    </lineage>
</organism>
<dbReference type="Pfam" id="PF08263">
    <property type="entry name" value="LRRNT_2"/>
    <property type="match status" value="1"/>
</dbReference>
<evidence type="ECO:0000256" key="2">
    <source>
        <dbReference type="ARBA" id="ARBA00022614"/>
    </source>
</evidence>
<keyword evidence="4" id="KW-0677">Repeat</keyword>
<gene>
    <name evidence="8" type="ORF">SSX86_006600</name>
</gene>